<accession>A0A182EZV6</accession>
<protein>
    <submittedName>
        <fullName evidence="1 3">Uncharacterized protein</fullName>
    </submittedName>
</protein>
<evidence type="ECO:0000313" key="3">
    <source>
        <dbReference type="WBParaSite" id="nOo.2.0.1.t13718-RA"/>
    </source>
</evidence>
<dbReference type="Proteomes" id="UP000271087">
    <property type="component" value="Unassembled WGS sequence"/>
</dbReference>
<dbReference type="WBParaSite" id="nOo.2.0.1.t13718-RA">
    <property type="protein sequence ID" value="nOo.2.0.1.t13718-RA"/>
    <property type="gene ID" value="nOo.2.0.1.g13718"/>
</dbReference>
<sequence>MSDSLIVNIEPAKQKLEQFIEEVKRLYLTPLNEQLSNNELSKQYEARRRIINQKIKFLESYIGIIEPNNEKRLEYIQKASKSLKKKEEEEEYATVIKEK</sequence>
<reference evidence="1 2" key="2">
    <citation type="submission" date="2018-08" db="EMBL/GenBank/DDBJ databases">
        <authorList>
            <person name="Laetsch R D."/>
            <person name="Stevens L."/>
            <person name="Kumar S."/>
            <person name="Blaxter L. M."/>
        </authorList>
    </citation>
    <scope>NUCLEOTIDE SEQUENCE [LARGE SCALE GENOMIC DNA]</scope>
</reference>
<evidence type="ECO:0000313" key="2">
    <source>
        <dbReference type="Proteomes" id="UP000271087"/>
    </source>
</evidence>
<proteinExistence type="predicted"/>
<evidence type="ECO:0000313" key="1">
    <source>
        <dbReference type="EMBL" id="VDN04789.1"/>
    </source>
</evidence>
<name>A0A182EZV6_ONCOC</name>
<keyword evidence="2" id="KW-1185">Reference proteome</keyword>
<dbReference type="OrthoDB" id="10496119at2759"/>
<reference evidence="3" key="1">
    <citation type="submission" date="2016-06" db="UniProtKB">
        <authorList>
            <consortium name="WormBaseParasite"/>
        </authorList>
    </citation>
    <scope>IDENTIFICATION</scope>
</reference>
<gene>
    <name evidence="1" type="ORF">NOO_LOCUS13718</name>
</gene>
<dbReference type="AlphaFoldDB" id="A0A182EZV6"/>
<dbReference type="EMBL" id="UYRW01018042">
    <property type="protein sequence ID" value="VDN04789.1"/>
    <property type="molecule type" value="Genomic_DNA"/>
</dbReference>
<organism evidence="3">
    <name type="scientific">Onchocerca ochengi</name>
    <name type="common">Filarial nematode worm</name>
    <dbReference type="NCBI Taxonomy" id="42157"/>
    <lineage>
        <taxon>Eukaryota</taxon>
        <taxon>Metazoa</taxon>
        <taxon>Ecdysozoa</taxon>
        <taxon>Nematoda</taxon>
        <taxon>Chromadorea</taxon>
        <taxon>Rhabditida</taxon>
        <taxon>Spirurina</taxon>
        <taxon>Spiruromorpha</taxon>
        <taxon>Filarioidea</taxon>
        <taxon>Onchocercidae</taxon>
        <taxon>Onchocerca</taxon>
    </lineage>
</organism>